<evidence type="ECO:0000256" key="5">
    <source>
        <dbReference type="ARBA" id="ARBA00022801"/>
    </source>
</evidence>
<dbReference type="Gene3D" id="3.20.20.140">
    <property type="entry name" value="Metal-dependent hydrolases"/>
    <property type="match status" value="1"/>
</dbReference>
<comment type="pathway">
    <text evidence="1 8">Amino-acid biosynthesis; L-histidine biosynthesis; L-histidine from 5-phospho-alpha-D-ribose 1-diphosphate: step 8/9.</text>
</comment>
<keyword evidence="6 8" id="KW-0368">Histidine biosynthesis</keyword>
<keyword evidence="11" id="KW-1185">Reference proteome</keyword>
<dbReference type="NCBIfam" id="TIGR01856">
    <property type="entry name" value="hisJ_fam"/>
    <property type="match status" value="1"/>
</dbReference>
<evidence type="ECO:0000313" key="10">
    <source>
        <dbReference type="EMBL" id="QCD45504.1"/>
    </source>
</evidence>
<dbReference type="NCBIfam" id="NF005596">
    <property type="entry name" value="PRK07328.1"/>
    <property type="match status" value="1"/>
</dbReference>
<dbReference type="UniPathway" id="UPA00031">
    <property type="reaction ID" value="UER00013"/>
</dbReference>
<evidence type="ECO:0000256" key="2">
    <source>
        <dbReference type="ARBA" id="ARBA00009152"/>
    </source>
</evidence>
<dbReference type="GO" id="GO:0004401">
    <property type="term" value="F:histidinol-phosphatase activity"/>
    <property type="evidence" value="ECO:0007669"/>
    <property type="project" value="UniProtKB-UniRule"/>
</dbReference>
<dbReference type="AlphaFoldDB" id="A0A6G5QIR3"/>
<dbReference type="InterPro" id="IPR010140">
    <property type="entry name" value="Histidinol_P_phosphatase_HisJ"/>
</dbReference>
<evidence type="ECO:0000256" key="3">
    <source>
        <dbReference type="ARBA" id="ARBA00013085"/>
    </source>
</evidence>
<dbReference type="CDD" id="cd12110">
    <property type="entry name" value="PHP_HisPPase_Hisj_like"/>
    <property type="match status" value="1"/>
</dbReference>
<comment type="catalytic activity">
    <reaction evidence="7 8">
        <text>L-histidinol phosphate + H2O = L-histidinol + phosphate</text>
        <dbReference type="Rhea" id="RHEA:14465"/>
        <dbReference type="ChEBI" id="CHEBI:15377"/>
        <dbReference type="ChEBI" id="CHEBI:43474"/>
        <dbReference type="ChEBI" id="CHEBI:57699"/>
        <dbReference type="ChEBI" id="CHEBI:57980"/>
        <dbReference type="EC" id="3.1.3.15"/>
    </reaction>
</comment>
<dbReference type="EC" id="3.1.3.15" evidence="3 8"/>
<dbReference type="RefSeq" id="WP_171994209.1">
    <property type="nucleotide sequence ID" value="NZ_CP012542.1"/>
</dbReference>
<feature type="domain" description="PHP" evidence="9">
    <location>
        <begin position="4"/>
        <end position="189"/>
    </location>
</feature>
<evidence type="ECO:0000259" key="9">
    <source>
        <dbReference type="Pfam" id="PF02811"/>
    </source>
</evidence>
<dbReference type="PANTHER" id="PTHR21039">
    <property type="entry name" value="HISTIDINOL PHOSPHATASE-RELATED"/>
    <property type="match status" value="1"/>
</dbReference>
<sequence>MIVDLHNHTTLCKHAVGTIDEYIKNAIKAKTKFFGISDHAPMNFDQAYRMDFDEMDKYEKMVLEARQKFKNECEILLGYEVDYLENFMDERVFRRKVDYFIGSVHFLGGWGFDNPEFIGEYENRDIDEIWRGYFRYICELAKCGKFDIVGHFDLLKVFKFLPKTDVRILANDALNAIKKANLVVEINSAGFRKPVCEQYPSRMLLEQIFELNIPITFGSDAHSPDQVNKNGDECVKIAKEIGFSEAICFKNCDRFAVKF</sequence>
<keyword evidence="5 8" id="KW-0378">Hydrolase</keyword>
<dbReference type="InterPro" id="IPR004013">
    <property type="entry name" value="PHP_dom"/>
</dbReference>
<evidence type="ECO:0000256" key="7">
    <source>
        <dbReference type="ARBA" id="ARBA00049158"/>
    </source>
</evidence>
<protein>
    <recommendedName>
        <fullName evidence="3 8">Histidinol-phosphatase</fullName>
        <shortName evidence="8">HolPase</shortName>
        <ecNumber evidence="3 8">3.1.3.15</ecNumber>
    </recommendedName>
</protein>
<evidence type="ECO:0000256" key="6">
    <source>
        <dbReference type="ARBA" id="ARBA00023102"/>
    </source>
</evidence>
<organism evidence="10 11">
    <name type="scientific">Campylobacter mucosalis CCUG 21559</name>
    <dbReference type="NCBI Taxonomy" id="1032067"/>
    <lineage>
        <taxon>Bacteria</taxon>
        <taxon>Pseudomonadati</taxon>
        <taxon>Campylobacterota</taxon>
        <taxon>Epsilonproteobacteria</taxon>
        <taxon>Campylobacterales</taxon>
        <taxon>Campylobacteraceae</taxon>
        <taxon>Campylobacter</taxon>
    </lineage>
</organism>
<evidence type="ECO:0000256" key="1">
    <source>
        <dbReference type="ARBA" id="ARBA00004970"/>
    </source>
</evidence>
<name>A0A6G5QIR3_9BACT</name>
<gene>
    <name evidence="10" type="primary">hisJ</name>
    <name evidence="10" type="ORF">CMUC_1755</name>
</gene>
<dbReference type="Proteomes" id="UP000503264">
    <property type="component" value="Chromosome"/>
</dbReference>
<dbReference type="Pfam" id="PF02811">
    <property type="entry name" value="PHP"/>
    <property type="match status" value="1"/>
</dbReference>
<evidence type="ECO:0000313" key="11">
    <source>
        <dbReference type="Proteomes" id="UP000503264"/>
    </source>
</evidence>
<dbReference type="GO" id="GO:0000105">
    <property type="term" value="P:L-histidine biosynthetic process"/>
    <property type="evidence" value="ECO:0007669"/>
    <property type="project" value="UniProtKB-UniRule"/>
</dbReference>
<keyword evidence="4 8" id="KW-0028">Amino-acid biosynthesis</keyword>
<accession>A0A6G5QIR3</accession>
<reference evidence="10 11" key="1">
    <citation type="submission" date="2016-07" db="EMBL/GenBank/DDBJ databases">
        <title>Comparative genomics of the Campylobacter concisus group.</title>
        <authorList>
            <person name="Miller W.G."/>
            <person name="Yee E."/>
            <person name="Chapman M.H."/>
            <person name="Huynh S."/>
            <person name="Bono J.L."/>
            <person name="On S.L.W."/>
            <person name="StLeger J."/>
            <person name="Foster G."/>
            <person name="Parker C.T."/>
        </authorList>
    </citation>
    <scope>NUCLEOTIDE SEQUENCE [LARGE SCALE GENOMIC DNA]</scope>
    <source>
        <strain evidence="10 11">CCUG 21559</strain>
    </source>
</reference>
<evidence type="ECO:0000256" key="4">
    <source>
        <dbReference type="ARBA" id="ARBA00022605"/>
    </source>
</evidence>
<dbReference type="SUPFAM" id="SSF89550">
    <property type="entry name" value="PHP domain-like"/>
    <property type="match status" value="1"/>
</dbReference>
<dbReference type="PANTHER" id="PTHR21039:SF0">
    <property type="entry name" value="HISTIDINOL-PHOSPHATASE"/>
    <property type="match status" value="1"/>
</dbReference>
<proteinExistence type="inferred from homology"/>
<evidence type="ECO:0000256" key="8">
    <source>
        <dbReference type="RuleBase" id="RU366003"/>
    </source>
</evidence>
<dbReference type="EMBL" id="CP012542">
    <property type="protein sequence ID" value="QCD45504.1"/>
    <property type="molecule type" value="Genomic_DNA"/>
</dbReference>
<dbReference type="InterPro" id="IPR016195">
    <property type="entry name" value="Pol/histidinol_Pase-like"/>
</dbReference>
<dbReference type="GO" id="GO:0005737">
    <property type="term" value="C:cytoplasm"/>
    <property type="evidence" value="ECO:0007669"/>
    <property type="project" value="TreeGrafter"/>
</dbReference>
<comment type="similarity">
    <text evidence="2 8">Belongs to the PHP hydrolase family. HisK subfamily.</text>
</comment>